<dbReference type="PANTHER" id="PTHR24092:SF81">
    <property type="entry name" value="PHOSPHOLIPID-TRANSPORTING ATPASE VA"/>
    <property type="match status" value="1"/>
</dbReference>
<feature type="domain" description="P-type ATPase N-terminal" evidence="21">
    <location>
        <begin position="49"/>
        <end position="104"/>
    </location>
</feature>
<feature type="compositionally biased region" description="Basic residues" evidence="20">
    <location>
        <begin position="19"/>
        <end position="28"/>
    </location>
</feature>
<dbReference type="InterPro" id="IPR023299">
    <property type="entry name" value="ATPase_P-typ_cyto_dom_N"/>
</dbReference>
<dbReference type="SUPFAM" id="SSF81653">
    <property type="entry name" value="Calcium ATPase, transduction domain A"/>
    <property type="match status" value="1"/>
</dbReference>
<feature type="transmembrane region" description="Helical" evidence="19">
    <location>
        <begin position="105"/>
        <end position="123"/>
    </location>
</feature>
<dbReference type="Gene3D" id="3.40.50.1000">
    <property type="entry name" value="HAD superfamily/HAD-like"/>
    <property type="match status" value="1"/>
</dbReference>
<dbReference type="FunFam" id="3.40.50.1000:FF:000001">
    <property type="entry name" value="Phospholipid-transporting ATPase IC"/>
    <property type="match status" value="1"/>
</dbReference>
<evidence type="ECO:0000256" key="1">
    <source>
        <dbReference type="ARBA" id="ARBA00001946"/>
    </source>
</evidence>
<keyword evidence="7 17" id="KW-0547">Nucleotide-binding</keyword>
<dbReference type="GO" id="GO:0005789">
    <property type="term" value="C:endoplasmic reticulum membrane"/>
    <property type="evidence" value="ECO:0007669"/>
    <property type="project" value="UniProtKB-SubCell"/>
</dbReference>
<comment type="cofactor">
    <cofactor evidence="1 18">
        <name>Mg(2+)</name>
        <dbReference type="ChEBI" id="CHEBI:18420"/>
    </cofactor>
</comment>
<dbReference type="Pfam" id="PF16212">
    <property type="entry name" value="PhoLip_ATPase_C"/>
    <property type="match status" value="1"/>
</dbReference>
<evidence type="ECO:0000256" key="11">
    <source>
        <dbReference type="ARBA" id="ARBA00022967"/>
    </source>
</evidence>
<dbReference type="SFLD" id="SFLDS00003">
    <property type="entry name" value="Haloacid_Dehalogenase"/>
    <property type="match status" value="1"/>
</dbReference>
<feature type="binding site" evidence="17">
    <location>
        <position position="773"/>
    </location>
    <ligand>
        <name>ATP</name>
        <dbReference type="ChEBI" id="CHEBI:30616"/>
    </ligand>
</feature>
<evidence type="ECO:0000313" key="24">
    <source>
        <dbReference type="Proteomes" id="UP000694621"/>
    </source>
</evidence>
<dbReference type="GO" id="GO:0005886">
    <property type="term" value="C:plasma membrane"/>
    <property type="evidence" value="ECO:0007669"/>
    <property type="project" value="TreeGrafter"/>
</dbReference>
<dbReference type="InterPro" id="IPR018303">
    <property type="entry name" value="ATPase_P-typ_P_site"/>
</dbReference>
<evidence type="ECO:0000256" key="17">
    <source>
        <dbReference type="PIRSR" id="PIRSR606539-2"/>
    </source>
</evidence>
<evidence type="ECO:0000256" key="10">
    <source>
        <dbReference type="ARBA" id="ARBA00022842"/>
    </source>
</evidence>
<dbReference type="InterPro" id="IPR036412">
    <property type="entry name" value="HAD-like_sf"/>
</dbReference>
<feature type="binding site" evidence="17">
    <location>
        <position position="987"/>
    </location>
    <ligand>
        <name>ATP</name>
        <dbReference type="ChEBI" id="CHEBI:30616"/>
    </ligand>
</feature>
<dbReference type="Gene3D" id="2.70.150.10">
    <property type="entry name" value="Calcium-transporting ATPase, cytoplasmic transduction domain A"/>
    <property type="match status" value="1"/>
</dbReference>
<keyword evidence="10 18" id="KW-0460">Magnesium</keyword>
<feature type="binding site" evidence="17">
    <location>
        <position position="664"/>
    </location>
    <ligand>
        <name>ATP</name>
        <dbReference type="ChEBI" id="CHEBI:30616"/>
    </ligand>
</feature>
<protein>
    <recommendedName>
        <fullName evidence="19">Phospholipid-transporting ATPase</fullName>
        <ecNumber evidence="19">7.6.2.1</ecNumber>
    </recommendedName>
</protein>
<feature type="active site" description="4-aspartylphosphate intermediate" evidence="16">
    <location>
        <position position="422"/>
    </location>
</feature>
<dbReference type="InterPro" id="IPR023298">
    <property type="entry name" value="ATPase_P-typ_TM_dom_sf"/>
</dbReference>
<dbReference type="InterPro" id="IPR006539">
    <property type="entry name" value="P-type_ATPase_IV"/>
</dbReference>
<evidence type="ECO:0000256" key="3">
    <source>
        <dbReference type="ARBA" id="ARBA00004586"/>
    </source>
</evidence>
<evidence type="ECO:0000256" key="7">
    <source>
        <dbReference type="ARBA" id="ARBA00022741"/>
    </source>
</evidence>
<feature type="compositionally biased region" description="Polar residues" evidence="20">
    <location>
        <begin position="1383"/>
        <end position="1410"/>
    </location>
</feature>
<evidence type="ECO:0000256" key="20">
    <source>
        <dbReference type="SAM" id="MobiDB-lite"/>
    </source>
</evidence>
<feature type="transmembrane region" description="Helical" evidence="19">
    <location>
        <begin position="305"/>
        <end position="330"/>
    </location>
</feature>
<feature type="binding site" evidence="17">
    <location>
        <position position="424"/>
    </location>
    <ligand>
        <name>ATP</name>
        <dbReference type="ChEBI" id="CHEBI:30616"/>
    </ligand>
</feature>
<feature type="compositionally biased region" description="Polar residues" evidence="20">
    <location>
        <begin position="1334"/>
        <end position="1358"/>
    </location>
</feature>
<dbReference type="FunFam" id="3.40.50.1000:FF:000130">
    <property type="entry name" value="Phospholipid-transporting ATPase"/>
    <property type="match status" value="1"/>
</dbReference>
<comment type="subcellular location">
    <subcellularLocation>
        <location evidence="2">Endomembrane system</location>
        <topology evidence="2">Multi-pass membrane protein</topology>
    </subcellularLocation>
    <subcellularLocation>
        <location evidence="3">Endoplasmic reticulum membrane</location>
    </subcellularLocation>
    <subcellularLocation>
        <location evidence="19">Membrane</location>
        <topology evidence="19">Multi-pass membrane protein</topology>
    </subcellularLocation>
</comment>
<evidence type="ECO:0000256" key="15">
    <source>
        <dbReference type="ARBA" id="ARBA00050913"/>
    </source>
</evidence>
<feature type="binding site" evidence="17">
    <location>
        <position position="423"/>
    </location>
    <ligand>
        <name>ATP</name>
        <dbReference type="ChEBI" id="CHEBI:30616"/>
    </ligand>
</feature>
<dbReference type="SFLD" id="SFLDF00027">
    <property type="entry name" value="p-type_atpase"/>
    <property type="match status" value="1"/>
</dbReference>
<dbReference type="PROSITE" id="PS00154">
    <property type="entry name" value="ATPASE_E1_E2"/>
    <property type="match status" value="1"/>
</dbReference>
<feature type="region of interest" description="Disordered" evidence="20">
    <location>
        <begin position="1274"/>
        <end position="1423"/>
    </location>
</feature>
<feature type="binding site" evidence="17">
    <location>
        <position position="706"/>
    </location>
    <ligand>
        <name>ATP</name>
        <dbReference type="ChEBI" id="CHEBI:30616"/>
    </ligand>
</feature>
<feature type="transmembrane region" description="Helical" evidence="19">
    <location>
        <begin position="1190"/>
        <end position="1209"/>
    </location>
</feature>
<feature type="binding site" evidence="17">
    <location>
        <position position="854"/>
    </location>
    <ligand>
        <name>ATP</name>
        <dbReference type="ChEBI" id="CHEBI:30616"/>
    </ligand>
</feature>
<evidence type="ECO:0000256" key="19">
    <source>
        <dbReference type="RuleBase" id="RU362033"/>
    </source>
</evidence>
<dbReference type="SFLD" id="SFLDG00002">
    <property type="entry name" value="C1.7:_P-type_atpase_like"/>
    <property type="match status" value="1"/>
</dbReference>
<dbReference type="FunFam" id="3.40.1110.10:FF:000009">
    <property type="entry name" value="Phospholipid-transporting ATPase"/>
    <property type="match status" value="1"/>
</dbReference>
<sequence length="1464" mass="165154">MAREIGDAGAAKSSTTTTKKQHKKRKGKESKTRTVHSNILYDHAKGGDNPNRHYANNKIKTTKYTLLSFIPKNLFEQFHRFANVYFVFIALLNFVPVVNAFQPELALAPVVFILSVTAIKDLWEDYRRHRSDKEINHMDCLVYIRSERRYVEQYWKEIRVGDFIRLRCNEILPADVLLLSSSDPDRLCHIETATLDGETNLKQRRVVRSFIDLDTEFDPLKYNSVIECEKPNNDLNRFRGYITHRNGRRDGLYKDNLLLRGCTIRNTEEAVGIVIYAGHETKAMLNNNGPRYKRSKLERQMNVDVFWCVIILLVMCLFSAIGHGLWMYQYGDKRPVFDVLSPEGTDLSPVVSAIYLFLTMIIVFQVLIPISLFVSIEIVKICQVFFIHQDMELYDEETDSHLQCRALNITEDLGQMQYIFSDKTGTLTENKMVFRRCTVAGVEYSHDANARRIAMYQEMDSEEEECLSHGGTLPRRESLCSQHSGKVVLRSQSTKSHRRTGSHSGKVSHSVFSLLCQEKDVTPDPQLLDKVNDCGSQMEFMRFHSQLLNQIPPDLCDVFDFFIALTICNTVVVSSPNQPRQKVRAFHSRTGSVLATNRSSSQRVCSSMLSSPSAESTLTKLDEERLPAQCLQQAFSPVPPNYDQDKASAPAECELRYEAESPDEAALVYAARAYKCSLVGRLPDQVTVELPHLGKLTFELLHTLGFDSTRKRMSVVVRHPLTEQITVYTKGADSVIMDLIRPPTRDDSKGKRQRKVLYKTQNYLNLYAADGLRTLCIAKKVLSKEEYAGWLRRHLEAEAAIQGREELLFESALRLETDLHLLGATGIEDRLQDGVPETIAALRRAGLQIWVLTGDKQETAINIAYACKLLDPEEEIITLNADSQVLFFMLLRLPVDTVDTVPEMIDSSQSPHIASTFLVHRLGLVIDGRTLAYALDKSLEDKFLAVARSCRSVLCCRSTPLQKSMVVKLVRNKLKVMTLAIGDGANDVSMIQVADVGVGISGQEGMQVRRCRTKMFVALIFWYQFYCGFSGSAMIDQWYLIFFNLMFSAFPQLITGTLDKDVSAETLQELPQLYMSGQNSEEYKPYMFWMNMIDAFYQSLVCFFIPYFAYADSDVDLFTWGTPITTLALFTILLHLGIETKTWTWMNWASIAFSIALFFTVALCYNSSCPTCYSPSNPYWTIQRLLGDPLFYLLCIITPIAALLPRYFYRICQGSLFPSPMLVGRQLDKLPLEIRRHYLNQSKMKLGSVGAVHPPRPQLFPFCRPFFKDCSSRIRHTHSSSSTTTKQKDKAGQSNPVHSKSMEMKDTPVRSKNPENPTARARKGSGSRAGKQGSGSPCSETVDSRGQTTGSDGLTESHTLPYPKDSPHAGEISHPAGPDASLSPEQSSPERSWLTSTPLLPQTESVQLISPPSGGPPGVTYTKNQEVLDCSNQSLLLQKGGVDPAHLPDCPKEHSPPPSRVNHL</sequence>
<evidence type="ECO:0000256" key="8">
    <source>
        <dbReference type="ARBA" id="ARBA00022824"/>
    </source>
</evidence>
<dbReference type="PANTHER" id="PTHR24092">
    <property type="entry name" value="PROBABLE PHOSPHOLIPID-TRANSPORTING ATPASE"/>
    <property type="match status" value="1"/>
</dbReference>
<evidence type="ECO:0000256" key="18">
    <source>
        <dbReference type="PIRSR" id="PIRSR606539-3"/>
    </source>
</evidence>
<dbReference type="InterPro" id="IPR023214">
    <property type="entry name" value="HAD_sf"/>
</dbReference>
<feature type="binding site" evidence="17">
    <location>
        <position position="963"/>
    </location>
    <ligand>
        <name>ATP</name>
        <dbReference type="ChEBI" id="CHEBI:30616"/>
    </ligand>
</feature>
<feature type="transmembrane region" description="Helical" evidence="19">
    <location>
        <begin position="350"/>
        <end position="374"/>
    </location>
</feature>
<feature type="transmembrane region" description="Helical" evidence="19">
    <location>
        <begin position="1117"/>
        <end position="1136"/>
    </location>
</feature>
<evidence type="ECO:0000259" key="22">
    <source>
        <dbReference type="Pfam" id="PF16212"/>
    </source>
</evidence>
<keyword evidence="6 18" id="KW-0479">Metal-binding</keyword>
<dbReference type="FunFam" id="3.40.1110.10:FF:000091">
    <property type="entry name" value="Phospholipid-transporting ATPase"/>
    <property type="match status" value="1"/>
</dbReference>
<feature type="transmembrane region" description="Helical" evidence="19">
    <location>
        <begin position="1148"/>
        <end position="1168"/>
    </location>
</feature>
<keyword evidence="5 19" id="KW-0812">Transmembrane</keyword>
<dbReference type="InterPro" id="IPR008250">
    <property type="entry name" value="ATPase_P-typ_transduc_dom_A_sf"/>
</dbReference>
<keyword evidence="11 19" id="KW-1278">Translocase</keyword>
<keyword evidence="13 19" id="KW-0472">Membrane</keyword>
<dbReference type="GO" id="GO:0005524">
    <property type="term" value="F:ATP binding"/>
    <property type="evidence" value="ECO:0007669"/>
    <property type="project" value="UniProtKB-UniRule"/>
</dbReference>
<evidence type="ECO:0000259" key="21">
    <source>
        <dbReference type="Pfam" id="PF16209"/>
    </source>
</evidence>
<feature type="binding site" evidence="17">
    <location>
        <position position="853"/>
    </location>
    <ligand>
        <name>ATP</name>
        <dbReference type="ChEBI" id="CHEBI:30616"/>
    </ligand>
</feature>
<reference evidence="23" key="1">
    <citation type="submission" date="2025-08" db="UniProtKB">
        <authorList>
            <consortium name="Ensembl"/>
        </authorList>
    </citation>
    <scope>IDENTIFICATION</scope>
</reference>
<name>A0A8B9L6J7_ASTMX</name>
<feature type="region of interest" description="Disordered" evidence="20">
    <location>
        <begin position="1"/>
        <end position="34"/>
    </location>
</feature>
<evidence type="ECO:0000256" key="13">
    <source>
        <dbReference type="ARBA" id="ARBA00023136"/>
    </source>
</evidence>
<dbReference type="Proteomes" id="UP000694621">
    <property type="component" value="Unplaced"/>
</dbReference>
<dbReference type="CDD" id="cd02073">
    <property type="entry name" value="P-type_ATPase_APLT_Dnf-like"/>
    <property type="match status" value="1"/>
</dbReference>
<comment type="similarity">
    <text evidence="4 19">Belongs to the cation transport ATPase (P-type) (TC 3.A.3) family. Type IV subfamily.</text>
</comment>
<proteinExistence type="inferred from homology"/>
<evidence type="ECO:0000313" key="23">
    <source>
        <dbReference type="Ensembl" id="ENSAMXP00005046187.1"/>
    </source>
</evidence>
<feature type="transmembrane region" description="Helical" evidence="19">
    <location>
        <begin position="1016"/>
        <end position="1035"/>
    </location>
</feature>
<feature type="compositionally biased region" description="Basic and acidic residues" evidence="20">
    <location>
        <begin position="1300"/>
        <end position="1313"/>
    </location>
</feature>
<dbReference type="GO" id="GO:0045332">
    <property type="term" value="P:phospholipid translocation"/>
    <property type="evidence" value="ECO:0007669"/>
    <property type="project" value="TreeGrafter"/>
</dbReference>
<feature type="transmembrane region" description="Helical" evidence="19">
    <location>
        <begin position="81"/>
        <end position="99"/>
    </location>
</feature>
<dbReference type="GO" id="GO:0000287">
    <property type="term" value="F:magnesium ion binding"/>
    <property type="evidence" value="ECO:0007669"/>
    <property type="project" value="UniProtKB-UniRule"/>
</dbReference>
<feature type="region of interest" description="Disordered" evidence="20">
    <location>
        <begin position="1439"/>
        <end position="1464"/>
    </location>
</feature>
<dbReference type="EC" id="7.6.2.1" evidence="19"/>
<dbReference type="Pfam" id="PF13246">
    <property type="entry name" value="Cation_ATPase"/>
    <property type="match status" value="1"/>
</dbReference>
<dbReference type="NCBIfam" id="TIGR01652">
    <property type="entry name" value="ATPase-Plipid"/>
    <property type="match status" value="1"/>
</dbReference>
<dbReference type="InterPro" id="IPR032630">
    <property type="entry name" value="P_typ_ATPase_c"/>
</dbReference>
<evidence type="ECO:0000256" key="9">
    <source>
        <dbReference type="ARBA" id="ARBA00022840"/>
    </source>
</evidence>
<feature type="binding site" evidence="18">
    <location>
        <position position="987"/>
    </location>
    <ligand>
        <name>Mg(2+)</name>
        <dbReference type="ChEBI" id="CHEBI:18420"/>
    </ligand>
</feature>
<feature type="binding site" evidence="18">
    <location>
        <position position="983"/>
    </location>
    <ligand>
        <name>Mg(2+)</name>
        <dbReference type="ChEBI" id="CHEBI:18420"/>
    </ligand>
</feature>
<evidence type="ECO:0000256" key="6">
    <source>
        <dbReference type="ARBA" id="ARBA00022723"/>
    </source>
</evidence>
<dbReference type="GO" id="GO:1990531">
    <property type="term" value="C:phospholipid-translocating ATPase complex"/>
    <property type="evidence" value="ECO:0007669"/>
    <property type="project" value="UniProtKB-ARBA"/>
</dbReference>
<feature type="binding site" evidence="17">
    <location>
        <position position="957"/>
    </location>
    <ligand>
        <name>ATP</name>
        <dbReference type="ChEBI" id="CHEBI:30616"/>
    </ligand>
</feature>
<feature type="binding site" evidence="18">
    <location>
        <position position="422"/>
    </location>
    <ligand>
        <name>Mg(2+)</name>
        <dbReference type="ChEBI" id="CHEBI:18420"/>
    </ligand>
</feature>
<keyword evidence="8" id="KW-0256">Endoplasmic reticulum</keyword>
<dbReference type="SUPFAM" id="SSF56784">
    <property type="entry name" value="HAD-like"/>
    <property type="match status" value="1"/>
</dbReference>
<dbReference type="Gene3D" id="3.40.1110.10">
    <property type="entry name" value="Calcium-transporting ATPase, cytoplasmic domain N"/>
    <property type="match status" value="1"/>
</dbReference>
<comment type="catalytic activity">
    <reaction evidence="15">
        <text>a beta-D-glucosyl-(1&lt;-&gt;1')-N-acylsphing-4-enine(out) + ATP + H2O = a beta-D-glucosyl-(1&lt;-&gt;1')-N-acylsphing-4-enine(in) + ADP + phosphate + H(+)</text>
        <dbReference type="Rhea" id="RHEA:66036"/>
        <dbReference type="ChEBI" id="CHEBI:15377"/>
        <dbReference type="ChEBI" id="CHEBI:15378"/>
        <dbReference type="ChEBI" id="CHEBI:22801"/>
        <dbReference type="ChEBI" id="CHEBI:30616"/>
        <dbReference type="ChEBI" id="CHEBI:43474"/>
        <dbReference type="ChEBI" id="CHEBI:456216"/>
    </reaction>
    <physiologicalReaction direction="left-to-right" evidence="15">
        <dbReference type="Rhea" id="RHEA:66037"/>
    </physiologicalReaction>
</comment>
<keyword evidence="12 19" id="KW-1133">Transmembrane helix</keyword>
<evidence type="ECO:0000256" key="5">
    <source>
        <dbReference type="ARBA" id="ARBA00022692"/>
    </source>
</evidence>
<dbReference type="PRINTS" id="PR00119">
    <property type="entry name" value="CATATPASE"/>
</dbReference>
<feature type="transmembrane region" description="Helical" evidence="19">
    <location>
        <begin position="1088"/>
        <end position="1111"/>
    </location>
</feature>
<evidence type="ECO:0000256" key="12">
    <source>
        <dbReference type="ARBA" id="ARBA00022989"/>
    </source>
</evidence>
<evidence type="ECO:0000256" key="16">
    <source>
        <dbReference type="PIRSR" id="PIRSR606539-1"/>
    </source>
</evidence>
<feature type="binding site" evidence="17">
    <location>
        <position position="730"/>
    </location>
    <ligand>
        <name>ATP</name>
        <dbReference type="ChEBI" id="CHEBI:30616"/>
    </ligand>
</feature>
<feature type="domain" description="P-type ATPase C-terminal" evidence="22">
    <location>
        <begin position="1015"/>
        <end position="1219"/>
    </location>
</feature>
<feature type="binding site" evidence="17">
    <location>
        <position position="986"/>
    </location>
    <ligand>
        <name>ATP</name>
        <dbReference type="ChEBI" id="CHEBI:30616"/>
    </ligand>
</feature>
<comment type="catalytic activity">
    <reaction evidence="14 19">
        <text>ATP + H2O + phospholipidSide 1 = ADP + phosphate + phospholipidSide 2.</text>
        <dbReference type="EC" id="7.6.2.1"/>
    </reaction>
</comment>
<dbReference type="InterPro" id="IPR032631">
    <property type="entry name" value="P-type_ATPase_N"/>
</dbReference>
<evidence type="ECO:0000256" key="4">
    <source>
        <dbReference type="ARBA" id="ARBA00008109"/>
    </source>
</evidence>
<evidence type="ECO:0000256" key="14">
    <source>
        <dbReference type="ARBA" id="ARBA00034036"/>
    </source>
</evidence>
<organism evidence="23 24">
    <name type="scientific">Astyanax mexicanus</name>
    <name type="common">Blind cave fish</name>
    <name type="synonym">Astyanax fasciatus mexicanus</name>
    <dbReference type="NCBI Taxonomy" id="7994"/>
    <lineage>
        <taxon>Eukaryota</taxon>
        <taxon>Metazoa</taxon>
        <taxon>Chordata</taxon>
        <taxon>Craniata</taxon>
        <taxon>Vertebrata</taxon>
        <taxon>Euteleostomi</taxon>
        <taxon>Actinopterygii</taxon>
        <taxon>Neopterygii</taxon>
        <taxon>Teleostei</taxon>
        <taxon>Ostariophysi</taxon>
        <taxon>Characiformes</taxon>
        <taxon>Characoidei</taxon>
        <taxon>Acestrorhamphidae</taxon>
        <taxon>Acestrorhamphinae</taxon>
        <taxon>Astyanax</taxon>
    </lineage>
</organism>
<feature type="binding site" evidence="17">
    <location>
        <position position="422"/>
    </location>
    <ligand>
        <name>ATP</name>
        <dbReference type="ChEBI" id="CHEBI:30616"/>
    </ligand>
</feature>
<dbReference type="SUPFAM" id="SSF81660">
    <property type="entry name" value="Metal cation-transporting ATPase, ATP-binding domain N"/>
    <property type="match status" value="1"/>
</dbReference>
<keyword evidence="9 17" id="KW-0067">ATP-binding</keyword>
<accession>A0A8B9L6J7</accession>
<dbReference type="Pfam" id="PF16209">
    <property type="entry name" value="PhoLip_ATPase_N"/>
    <property type="match status" value="1"/>
</dbReference>
<dbReference type="InterPro" id="IPR044492">
    <property type="entry name" value="P_typ_ATPase_HD_dom"/>
</dbReference>
<evidence type="ECO:0000256" key="2">
    <source>
        <dbReference type="ARBA" id="ARBA00004127"/>
    </source>
</evidence>
<dbReference type="FunFam" id="2.70.150.10:FF:000022">
    <property type="entry name" value="Phospholipid-transporting ATPase"/>
    <property type="match status" value="1"/>
</dbReference>
<dbReference type="SUPFAM" id="SSF81665">
    <property type="entry name" value="Calcium ATPase, transmembrane domain M"/>
    <property type="match status" value="1"/>
</dbReference>
<feature type="binding site" evidence="17">
    <location>
        <position position="855"/>
    </location>
    <ligand>
        <name>ATP</name>
        <dbReference type="ChEBI" id="CHEBI:30616"/>
    </ligand>
</feature>
<feature type="binding site" evidence="18">
    <location>
        <position position="424"/>
    </location>
    <ligand>
        <name>Mg(2+)</name>
        <dbReference type="ChEBI" id="CHEBI:18420"/>
    </ligand>
</feature>
<dbReference type="GO" id="GO:0140351">
    <property type="term" value="F:glycosylceramide flippase activity"/>
    <property type="evidence" value="ECO:0007669"/>
    <property type="project" value="UniProtKB-ARBA"/>
</dbReference>
<dbReference type="Ensembl" id="ENSAMXT00005050179.1">
    <property type="protein sequence ID" value="ENSAMXP00005046187.1"/>
    <property type="gene ID" value="ENSAMXG00005021226.1"/>
</dbReference>